<evidence type="ECO:0000313" key="3">
    <source>
        <dbReference type="EMBL" id="MFG6463068.1"/>
    </source>
</evidence>
<dbReference type="Proteomes" id="UP001606302">
    <property type="component" value="Unassembled WGS sequence"/>
</dbReference>
<reference evidence="3 4" key="1">
    <citation type="submission" date="2024-08" db="EMBL/GenBank/DDBJ databases">
        <authorList>
            <person name="Lu H."/>
        </authorList>
    </citation>
    <scope>NUCLEOTIDE SEQUENCE [LARGE SCALE GENOMIC DNA]</scope>
    <source>
        <strain evidence="3 4">DXS20W</strain>
    </source>
</reference>
<keyword evidence="4" id="KW-1185">Reference proteome</keyword>
<accession>A0ABW7GM89</accession>
<organism evidence="3 4">
    <name type="scientific">Pelomonas lactea</name>
    <dbReference type="NCBI Taxonomy" id="3299030"/>
    <lineage>
        <taxon>Bacteria</taxon>
        <taxon>Pseudomonadati</taxon>
        <taxon>Pseudomonadota</taxon>
        <taxon>Betaproteobacteria</taxon>
        <taxon>Burkholderiales</taxon>
        <taxon>Sphaerotilaceae</taxon>
        <taxon>Roseateles</taxon>
    </lineage>
</organism>
<protein>
    <recommendedName>
        <fullName evidence="5">Restriction endonuclease subunit S</fullName>
    </recommendedName>
</protein>
<dbReference type="RefSeq" id="WP_394511943.1">
    <property type="nucleotide sequence ID" value="NZ_JBIGHX010000005.1"/>
</dbReference>
<evidence type="ECO:0000313" key="4">
    <source>
        <dbReference type="Proteomes" id="UP001606302"/>
    </source>
</evidence>
<dbReference type="InterPro" id="IPR052021">
    <property type="entry name" value="Type-I_RS_S_subunit"/>
</dbReference>
<evidence type="ECO:0000256" key="1">
    <source>
        <dbReference type="ARBA" id="ARBA00022747"/>
    </source>
</evidence>
<dbReference type="SUPFAM" id="SSF116734">
    <property type="entry name" value="DNA methylase specificity domain"/>
    <property type="match status" value="2"/>
</dbReference>
<dbReference type="PANTHER" id="PTHR30408:SF12">
    <property type="entry name" value="TYPE I RESTRICTION ENZYME MJAVIII SPECIFICITY SUBUNIT"/>
    <property type="match status" value="1"/>
</dbReference>
<keyword evidence="1" id="KW-0680">Restriction system</keyword>
<sequence length="495" mass="54460">MSPFDAARYARLLKGLEAIERPASDVFSRERMDSEAFAKAALELSARLAKLPRVDAVSQVAAVSDGNHLSIANEFGEAEGGVRYLRGQDINGAMMLDDRNPVFIPESEYDKLARSHIFRDDVLITIVGANTGQTALVDAAPEKLTANCKLGILRAKRGVIAPAYLHAFLAGRYGQSQVLSAKRGGGQMGLILPDLKALAIARFSEKFEARVAYVSILAHQTNRERQAHFGGVEAVLLTALGLGAWRAPESLSYVRQSSEAFSAARLDAEHFQEKFYSARQALLDAGAKRFVPLPELLIALTNGHTPLRHDLNVGDVPFLCAEHVTDFNMSYESDKRILLEHHHGELARTALRDGDVLFTIKGRVGNAAIAERVPGPVNINQDVGLLRFTDELPLWYIVAYLNCQFGKLQSEKMATGAINPFLGLFSIRQFEVPEFDRGVMEDIARRTQRFVSKTREASQRATQLLDAAKRAVEIAIEDSEAAALAYLDRVAPRVH</sequence>
<comment type="caution">
    <text evidence="3">The sequence shown here is derived from an EMBL/GenBank/DDBJ whole genome shotgun (WGS) entry which is preliminary data.</text>
</comment>
<dbReference type="PANTHER" id="PTHR30408">
    <property type="entry name" value="TYPE-1 RESTRICTION ENZYME ECOKI SPECIFICITY PROTEIN"/>
    <property type="match status" value="1"/>
</dbReference>
<keyword evidence="2" id="KW-0238">DNA-binding</keyword>
<dbReference type="EMBL" id="JBIGHX010000005">
    <property type="protein sequence ID" value="MFG6463068.1"/>
    <property type="molecule type" value="Genomic_DNA"/>
</dbReference>
<proteinExistence type="predicted"/>
<dbReference type="Gene3D" id="3.90.220.20">
    <property type="entry name" value="DNA methylase specificity domains"/>
    <property type="match status" value="2"/>
</dbReference>
<gene>
    <name evidence="3" type="ORF">ACG04Q_15960</name>
</gene>
<dbReference type="InterPro" id="IPR044946">
    <property type="entry name" value="Restrct_endonuc_typeI_TRD_sf"/>
</dbReference>
<evidence type="ECO:0008006" key="5">
    <source>
        <dbReference type="Google" id="ProtNLM"/>
    </source>
</evidence>
<name>A0ABW7GM89_9BURK</name>
<evidence type="ECO:0000256" key="2">
    <source>
        <dbReference type="ARBA" id="ARBA00023125"/>
    </source>
</evidence>